<evidence type="ECO:0000256" key="1">
    <source>
        <dbReference type="SAM" id="MobiDB-lite"/>
    </source>
</evidence>
<organism evidence="2 3">
    <name type="scientific">Candidatus Methylophosphatis roskildensis</name>
    <dbReference type="NCBI Taxonomy" id="2899263"/>
    <lineage>
        <taxon>Bacteria</taxon>
        <taxon>Pseudomonadati</taxon>
        <taxon>Pseudomonadota</taxon>
        <taxon>Betaproteobacteria</taxon>
        <taxon>Nitrosomonadales</taxon>
        <taxon>Sterolibacteriaceae</taxon>
        <taxon>Candidatus Methylophosphatis</taxon>
    </lineage>
</organism>
<proteinExistence type="predicted"/>
<dbReference type="EMBL" id="JADJEV010000001">
    <property type="protein sequence ID" value="MBK6971652.1"/>
    <property type="molecule type" value="Genomic_DNA"/>
</dbReference>
<dbReference type="Proteomes" id="UP000807785">
    <property type="component" value="Unassembled WGS sequence"/>
</dbReference>
<name>A0A9D7E113_9PROT</name>
<gene>
    <name evidence="2" type="ORF">IPH26_01400</name>
</gene>
<reference evidence="2" key="1">
    <citation type="submission" date="2020-10" db="EMBL/GenBank/DDBJ databases">
        <title>Connecting structure to function with the recovery of over 1000 high-quality activated sludge metagenome-assembled genomes encoding full-length rRNA genes using long-read sequencing.</title>
        <authorList>
            <person name="Singleton C.M."/>
            <person name="Petriglieri F."/>
            <person name="Kristensen J.M."/>
            <person name="Kirkegaard R.H."/>
            <person name="Michaelsen T.Y."/>
            <person name="Andersen M.H."/>
            <person name="Karst S.M."/>
            <person name="Dueholm M.S."/>
            <person name="Nielsen P.H."/>
            <person name="Albertsen M."/>
        </authorList>
    </citation>
    <scope>NUCLEOTIDE SEQUENCE</scope>
    <source>
        <strain evidence="2">Bjer_18-Q3-R1-45_BAT3C.347</strain>
    </source>
</reference>
<dbReference type="SUPFAM" id="SSF69279">
    <property type="entry name" value="Phage tail proteins"/>
    <property type="match status" value="1"/>
</dbReference>
<evidence type="ECO:0000313" key="3">
    <source>
        <dbReference type="Proteomes" id="UP000807785"/>
    </source>
</evidence>
<feature type="compositionally biased region" description="Polar residues" evidence="1">
    <location>
        <begin position="1"/>
        <end position="16"/>
    </location>
</feature>
<dbReference type="Pfam" id="PF05954">
    <property type="entry name" value="Phage_GPD"/>
    <property type="match status" value="1"/>
</dbReference>
<dbReference type="AlphaFoldDB" id="A0A9D7E113"/>
<dbReference type="Gene3D" id="2.30.110.50">
    <property type="match status" value="1"/>
</dbReference>
<feature type="region of interest" description="Disordered" evidence="1">
    <location>
        <begin position="1"/>
        <end position="25"/>
    </location>
</feature>
<protein>
    <submittedName>
        <fullName evidence="2">Phage late control D family protein</fullName>
    </submittedName>
</protein>
<comment type="caution">
    <text evidence="2">The sequence shown here is derived from an EMBL/GenBank/DDBJ whole genome shotgun (WGS) entry which is preliminary data.</text>
</comment>
<dbReference type="Gene3D" id="4.10.220.110">
    <property type="match status" value="1"/>
</dbReference>
<evidence type="ECO:0000313" key="2">
    <source>
        <dbReference type="EMBL" id="MBK6971652.1"/>
    </source>
</evidence>
<accession>A0A9D7E113</accession>
<sequence>MRDFTKPSTPQQQNTLHPREHDEAEHEIYDYPGEYDSLGEGDGYVRLRMEALQARHVPIQAVANVRGIGTGHLQTLVVRQMHRQELCA</sequence>